<dbReference type="Gene3D" id="3.40.50.1000">
    <property type="entry name" value="HAD superfamily/HAD-like"/>
    <property type="match status" value="1"/>
</dbReference>
<dbReference type="InterPro" id="IPR050365">
    <property type="entry name" value="TIM50"/>
</dbReference>
<organism evidence="2 3">
    <name type="scientific">Elliptochloris bilobata</name>
    <dbReference type="NCBI Taxonomy" id="381761"/>
    <lineage>
        <taxon>Eukaryota</taxon>
        <taxon>Viridiplantae</taxon>
        <taxon>Chlorophyta</taxon>
        <taxon>core chlorophytes</taxon>
        <taxon>Trebouxiophyceae</taxon>
        <taxon>Trebouxiophyceae incertae sedis</taxon>
        <taxon>Elliptochloris clade</taxon>
        <taxon>Elliptochloris</taxon>
    </lineage>
</organism>
<evidence type="ECO:0000313" key="3">
    <source>
        <dbReference type="Proteomes" id="UP001445335"/>
    </source>
</evidence>
<feature type="domain" description="FCP1 homology" evidence="1">
    <location>
        <begin position="1"/>
        <end position="160"/>
    </location>
</feature>
<evidence type="ECO:0000259" key="1">
    <source>
        <dbReference type="PROSITE" id="PS50969"/>
    </source>
</evidence>
<reference evidence="2 3" key="1">
    <citation type="journal article" date="2024" name="Nat. Commun.">
        <title>Phylogenomics reveals the evolutionary origins of lichenization in chlorophyte algae.</title>
        <authorList>
            <person name="Puginier C."/>
            <person name="Libourel C."/>
            <person name="Otte J."/>
            <person name="Skaloud P."/>
            <person name="Haon M."/>
            <person name="Grisel S."/>
            <person name="Petersen M."/>
            <person name="Berrin J.G."/>
            <person name="Delaux P.M."/>
            <person name="Dal Grande F."/>
            <person name="Keller J."/>
        </authorList>
    </citation>
    <scope>NUCLEOTIDE SEQUENCE [LARGE SCALE GENOMIC DNA]</scope>
    <source>
        <strain evidence="2 3">SAG 245.80</strain>
    </source>
</reference>
<dbReference type="SUPFAM" id="SSF56784">
    <property type="entry name" value="HAD-like"/>
    <property type="match status" value="1"/>
</dbReference>
<dbReference type="InterPro" id="IPR023214">
    <property type="entry name" value="HAD_sf"/>
</dbReference>
<dbReference type="AlphaFoldDB" id="A0AAW1S123"/>
<dbReference type="InterPro" id="IPR036412">
    <property type="entry name" value="HAD-like_sf"/>
</dbReference>
<dbReference type="Proteomes" id="UP001445335">
    <property type="component" value="Unassembled WGS sequence"/>
</dbReference>
<dbReference type="PROSITE" id="PS50969">
    <property type="entry name" value="FCP1"/>
    <property type="match status" value="1"/>
</dbReference>
<sequence>MTVVLDVDETLVCAFKPGKVPSALRGRGTFSLNVLGAGRLVIFKRPGLNEFLLRLSSFAEIVAFTAGMQGYAEPLLNALDPEGRLFSCRLYREATLSVRGRENVKDLGRLGRDLARVVLVDDNAWSFLLQPANGVPAVPYLGSPNDGHLLGVILPLLEALSRARDVRPVLQATFDMAGWFGRRGVCMYERPDRSLTAAAMLAH</sequence>
<keyword evidence="3" id="KW-1185">Reference proteome</keyword>
<dbReference type="PANTHER" id="PTHR12210">
    <property type="entry name" value="DULLARD PROTEIN PHOSPHATASE"/>
    <property type="match status" value="1"/>
</dbReference>
<name>A0AAW1S123_9CHLO</name>
<dbReference type="Pfam" id="PF03031">
    <property type="entry name" value="NIF"/>
    <property type="match status" value="1"/>
</dbReference>
<proteinExistence type="predicted"/>
<dbReference type="CDD" id="cd07521">
    <property type="entry name" value="HAD_FCP1-like"/>
    <property type="match status" value="1"/>
</dbReference>
<dbReference type="NCBIfam" id="TIGR02251">
    <property type="entry name" value="HIF-SF_euk"/>
    <property type="match status" value="1"/>
</dbReference>
<comment type="caution">
    <text evidence="2">The sequence shown here is derived from an EMBL/GenBank/DDBJ whole genome shotgun (WGS) entry which is preliminary data.</text>
</comment>
<evidence type="ECO:0000313" key="2">
    <source>
        <dbReference type="EMBL" id="KAK9839705.1"/>
    </source>
</evidence>
<gene>
    <name evidence="2" type="ORF">WJX81_007183</name>
</gene>
<dbReference type="InterPro" id="IPR011948">
    <property type="entry name" value="Dullard_phosphatase"/>
</dbReference>
<protein>
    <recommendedName>
        <fullName evidence="1">FCP1 homology domain-containing protein</fullName>
    </recommendedName>
</protein>
<accession>A0AAW1S123</accession>
<dbReference type="SMART" id="SM00577">
    <property type="entry name" value="CPDc"/>
    <property type="match status" value="1"/>
</dbReference>
<dbReference type="InterPro" id="IPR004274">
    <property type="entry name" value="FCP1_dom"/>
</dbReference>
<dbReference type="GO" id="GO:0016791">
    <property type="term" value="F:phosphatase activity"/>
    <property type="evidence" value="ECO:0007669"/>
    <property type="project" value="InterPro"/>
</dbReference>
<dbReference type="EMBL" id="JALJOU010000015">
    <property type="protein sequence ID" value="KAK9839705.1"/>
    <property type="molecule type" value="Genomic_DNA"/>
</dbReference>